<name>A0A939RUK1_9CELL</name>
<dbReference type="Proteomes" id="UP000664209">
    <property type="component" value="Unassembled WGS sequence"/>
</dbReference>
<feature type="transmembrane region" description="Helical" evidence="2">
    <location>
        <begin position="79"/>
        <end position="96"/>
    </location>
</feature>
<keyword evidence="2" id="KW-1133">Transmembrane helix</keyword>
<protein>
    <submittedName>
        <fullName evidence="3">Uncharacterized protein</fullName>
    </submittedName>
</protein>
<comment type="caution">
    <text evidence="3">The sequence shown here is derived from an EMBL/GenBank/DDBJ whole genome shotgun (WGS) entry which is preliminary data.</text>
</comment>
<keyword evidence="4" id="KW-1185">Reference proteome</keyword>
<feature type="region of interest" description="Disordered" evidence="1">
    <location>
        <begin position="1"/>
        <end position="21"/>
    </location>
</feature>
<organism evidence="3 4">
    <name type="scientific">Actinotalea soli</name>
    <dbReference type="NCBI Taxonomy" id="2819234"/>
    <lineage>
        <taxon>Bacteria</taxon>
        <taxon>Bacillati</taxon>
        <taxon>Actinomycetota</taxon>
        <taxon>Actinomycetes</taxon>
        <taxon>Micrococcales</taxon>
        <taxon>Cellulomonadaceae</taxon>
        <taxon>Actinotalea</taxon>
    </lineage>
</organism>
<feature type="compositionally biased region" description="Low complexity" evidence="1">
    <location>
        <begin position="1"/>
        <end position="11"/>
    </location>
</feature>
<evidence type="ECO:0000256" key="1">
    <source>
        <dbReference type="SAM" id="MobiDB-lite"/>
    </source>
</evidence>
<dbReference type="EMBL" id="JAGEMK010000002">
    <property type="protein sequence ID" value="MBO1751435.1"/>
    <property type="molecule type" value="Genomic_DNA"/>
</dbReference>
<proteinExistence type="predicted"/>
<feature type="transmembrane region" description="Helical" evidence="2">
    <location>
        <begin position="49"/>
        <end position="67"/>
    </location>
</feature>
<feature type="transmembrane region" description="Helical" evidence="2">
    <location>
        <begin position="102"/>
        <end position="123"/>
    </location>
</feature>
<gene>
    <name evidence="3" type="ORF">J4G33_06420</name>
</gene>
<accession>A0A939RUK1</accession>
<keyword evidence="2" id="KW-0812">Transmembrane</keyword>
<dbReference type="AlphaFoldDB" id="A0A939RUK1"/>
<reference evidence="3" key="1">
    <citation type="submission" date="2021-03" db="EMBL/GenBank/DDBJ databases">
        <title>Actinotalea soli sp. nov., isolated from soil.</title>
        <authorList>
            <person name="Ping W."/>
            <person name="Zhang J."/>
        </authorList>
    </citation>
    <scope>NUCLEOTIDE SEQUENCE</scope>
    <source>
        <strain evidence="3">BY-33</strain>
    </source>
</reference>
<sequence length="136" mass="14341">MAAGPDAGRAPRAPRHQPPGHDYVRGGARFAAELIAWIATPWALWQHSIPLAIVSVAVLIALPAVFSTPGDRPGGDAPVSVPGGVTVLIVLLYLGAATTAAWVAWPFWVAVGVTALCITAVFTEQTRWKALTRRLT</sequence>
<keyword evidence="2" id="KW-0472">Membrane</keyword>
<evidence type="ECO:0000256" key="2">
    <source>
        <dbReference type="SAM" id="Phobius"/>
    </source>
</evidence>
<evidence type="ECO:0000313" key="3">
    <source>
        <dbReference type="EMBL" id="MBO1751435.1"/>
    </source>
</evidence>
<evidence type="ECO:0000313" key="4">
    <source>
        <dbReference type="Proteomes" id="UP000664209"/>
    </source>
</evidence>